<feature type="region of interest" description="Disordered" evidence="2">
    <location>
        <begin position="129"/>
        <end position="171"/>
    </location>
</feature>
<dbReference type="InterPro" id="IPR019734">
    <property type="entry name" value="TPR_rpt"/>
</dbReference>
<evidence type="ECO:0000313" key="4">
    <source>
        <dbReference type="Proteomes" id="UP000481327"/>
    </source>
</evidence>
<feature type="compositionally biased region" description="Low complexity" evidence="2">
    <location>
        <begin position="132"/>
        <end position="154"/>
    </location>
</feature>
<comment type="subcellular location">
    <subcellularLocation>
        <location evidence="1">Periplasm</location>
    </subcellularLocation>
</comment>
<dbReference type="InterPro" id="IPR034706">
    <property type="entry name" value="CpoB"/>
</dbReference>
<dbReference type="OrthoDB" id="7390214at2"/>
<dbReference type="RefSeq" id="WP_152578425.1">
    <property type="nucleotide sequence ID" value="NZ_JAATJI010000001.1"/>
</dbReference>
<comment type="caution">
    <text evidence="3">The sequence shown here is derived from an EMBL/GenBank/DDBJ whole genome shotgun (WGS) entry which is preliminary data.</text>
</comment>
<evidence type="ECO:0000256" key="2">
    <source>
        <dbReference type="SAM" id="MobiDB-lite"/>
    </source>
</evidence>
<dbReference type="Proteomes" id="UP000481327">
    <property type="component" value="Unassembled WGS sequence"/>
</dbReference>
<dbReference type="Pfam" id="PF13174">
    <property type="entry name" value="TPR_6"/>
    <property type="match status" value="1"/>
</dbReference>
<accession>A0A7C9KMP0</accession>
<dbReference type="GO" id="GO:0030288">
    <property type="term" value="C:outer membrane-bounded periplasmic space"/>
    <property type="evidence" value="ECO:0007669"/>
    <property type="project" value="UniProtKB-UniRule"/>
</dbReference>
<dbReference type="EMBL" id="WIOL01000004">
    <property type="protein sequence ID" value="MQT17963.1"/>
    <property type="molecule type" value="Genomic_DNA"/>
</dbReference>
<comment type="function">
    <text evidence="1">Mediates coordination of peptidoglycan synthesis and outer membrane constriction during cell division.</text>
</comment>
<proteinExistence type="inferred from homology"/>
<gene>
    <name evidence="1" type="primary">cpoB</name>
    <name evidence="3" type="ORF">F3168_11910</name>
</gene>
<dbReference type="HAMAP" id="MF_02066">
    <property type="entry name" value="CpoB"/>
    <property type="match status" value="1"/>
</dbReference>
<comment type="similarity">
    <text evidence="1">Belongs to the CpoB family.</text>
</comment>
<keyword evidence="1" id="KW-0131">Cell cycle</keyword>
<evidence type="ECO:0000313" key="3">
    <source>
        <dbReference type="EMBL" id="MQT17963.1"/>
    </source>
</evidence>
<feature type="compositionally biased region" description="Low complexity" evidence="2">
    <location>
        <begin position="162"/>
        <end position="171"/>
    </location>
</feature>
<keyword evidence="4" id="KW-1185">Reference proteome</keyword>
<dbReference type="SUPFAM" id="SSF48452">
    <property type="entry name" value="TPR-like"/>
    <property type="match status" value="1"/>
</dbReference>
<dbReference type="AlphaFoldDB" id="A0A7C9KMP0"/>
<reference evidence="3 4" key="1">
    <citation type="submission" date="2019-09" db="EMBL/GenBank/DDBJ databases">
        <title>Polymorphobacter sp. isolated from a lake in China.</title>
        <authorList>
            <person name="Liu Z."/>
        </authorList>
    </citation>
    <scope>NUCLEOTIDE SEQUENCE [LARGE SCALE GENOMIC DNA]</scope>
    <source>
        <strain evidence="3 4">D40P</strain>
    </source>
</reference>
<protein>
    <recommendedName>
        <fullName evidence="1">Cell division coordinator CpoB</fullName>
    </recommendedName>
</protein>
<keyword evidence="1" id="KW-0132">Cell division</keyword>
<evidence type="ECO:0000256" key="1">
    <source>
        <dbReference type="HAMAP-Rule" id="MF_02066"/>
    </source>
</evidence>
<dbReference type="Gene3D" id="1.25.40.10">
    <property type="entry name" value="Tetratricopeptide repeat domain"/>
    <property type="match status" value="1"/>
</dbReference>
<keyword evidence="1" id="KW-0574">Periplasm</keyword>
<keyword evidence="1" id="KW-0732">Signal</keyword>
<name>A0A7C9KMP0_9SPHN</name>
<feature type="chain" id="PRO_5029076359" description="Cell division coordinator CpoB" evidence="1">
    <location>
        <begin position="20"/>
        <end position="300"/>
    </location>
</feature>
<sequence length="300" mass="31899" precursor="true">MRCLALLLPLLLVTASPLAAQETDVVRIDKRVGKLESELRAVQRKVFPGGESRYFEPEITAPAAAPAPVVGTPATAPLTDLTDRLGELERQLRTLTGQVEANQFKLRQLDEAMTKQRADVEFRLGALETGGARPATAPGTAPGTPAAPAAELPAEAPPRAPAKPASSPKAATADAAWKQAYANVTSKDWPGTEAAMTAFIADWPKSTRQTQAQYWLGRSHAERDQHAQAARAFLKVYESAPRSAQAPDSLLGLADAMFGLKKPTDACRVLGELDSAYGEKLTPAQTAEATAARKRAKCPA</sequence>
<dbReference type="GO" id="GO:0043093">
    <property type="term" value="P:FtsZ-dependent cytokinesis"/>
    <property type="evidence" value="ECO:0007669"/>
    <property type="project" value="UniProtKB-UniRule"/>
</dbReference>
<feature type="signal peptide" evidence="1">
    <location>
        <begin position="1"/>
        <end position="19"/>
    </location>
</feature>
<dbReference type="InterPro" id="IPR011990">
    <property type="entry name" value="TPR-like_helical_dom_sf"/>
</dbReference>
<organism evidence="3 4">
    <name type="scientific">Sandarakinorhabdus fusca</name>
    <dbReference type="NCBI Taxonomy" id="1439888"/>
    <lineage>
        <taxon>Bacteria</taxon>
        <taxon>Pseudomonadati</taxon>
        <taxon>Pseudomonadota</taxon>
        <taxon>Alphaproteobacteria</taxon>
        <taxon>Sphingomonadales</taxon>
        <taxon>Sphingosinicellaceae</taxon>
        <taxon>Sandarakinorhabdus</taxon>
    </lineage>
</organism>